<keyword evidence="7 11" id="KW-0658">Purine biosynthesis</keyword>
<keyword evidence="6 11" id="KW-0332">GMP biosynthesis</keyword>
<dbReference type="NCBIfam" id="TIGR00888">
    <property type="entry name" value="guaA_Nterm"/>
    <property type="match status" value="1"/>
</dbReference>
<comment type="subunit">
    <text evidence="2">Homodimer.</text>
</comment>
<keyword evidence="13" id="KW-0378">Hydrolase</keyword>
<dbReference type="SUPFAM" id="SSF52402">
    <property type="entry name" value="Adenine nucleotide alpha hydrolases-like"/>
    <property type="match status" value="1"/>
</dbReference>
<dbReference type="InterPro" id="IPR017926">
    <property type="entry name" value="GATASE"/>
</dbReference>
<sequence>MFLRVLHKILPCCNDKEMNSNIFLGTAENGLRHDKIVILDAGAQYGKVIDRKVRELLVESDILPLDTPATTIRNNGYRGIIISGGPNSVYAEDAPSYDPDLFKLKIPMLGICYGMQLINKEFGGTVLKKNVREDGQQNIEIETSCPLFSRLSRTQSVLLTHGDSVERVGDTLKVGGWSTNRIVTAIYNEVLRIYGVQFHPEVDLTINGKQMLSNFLYEICELTPNFTMGSRKEECIRYIREKVGSNKVLLLVSGGVDSSVCAALLRRALYPNQIIAVHVDNGFMRKDESEKVERSLREIGIELIVRKEGYTFLKGTTQVKRPGQYSVVETPMLCQTYNPEEKRKIIGDIFVKVTNDVVAELKLKPEDVLLAQGTLRPDLIESASNMVSTNAETIKTHHNDTDLIRELRNAGRVVEPLCDFHKDEVRDLGNDLGLPPELVERQPFPGPGLAIRVLCAEEAYMEKDYSETQVIARVIVDYKNKLQKNHALINRVTEATSESEQKDLLRISANSQIQATLLPIRSVGVQGDKRTYSYVVGLSTSQEPNWQDLLFLAKIIPRILHNVNRVCYVFGEPVQYLVTDITHTTLNTVILSQLRQADAIANEIIMQAGLYRKISQMPVVLIPVHFDRDPINRTPSCRRSVVLRPFITNDFMTGVPAEPGSAQLPLQVLNQIVRDISKLDGISRVLYDLTAKPPGTTEWE</sequence>
<name>B3MN71_DROAN</name>
<evidence type="ECO:0000256" key="1">
    <source>
        <dbReference type="ARBA" id="ARBA00005153"/>
    </source>
</evidence>
<dbReference type="Pfam" id="PF02540">
    <property type="entry name" value="NAD_synthase"/>
    <property type="match status" value="1"/>
</dbReference>
<dbReference type="CDD" id="cd01742">
    <property type="entry name" value="GATase1_GMP_Synthase"/>
    <property type="match status" value="1"/>
</dbReference>
<dbReference type="GO" id="GO:0005829">
    <property type="term" value="C:cytosol"/>
    <property type="evidence" value="ECO:0007669"/>
    <property type="project" value="TreeGrafter"/>
</dbReference>
<dbReference type="InterPro" id="IPR014729">
    <property type="entry name" value="Rossmann-like_a/b/a_fold"/>
</dbReference>
<dbReference type="MEROPS" id="C26.A21"/>
<dbReference type="FunFam" id="3.40.50.880:FF:000013">
    <property type="entry name" value="GMP synthase [glutamine-hydrolyzing]"/>
    <property type="match status" value="1"/>
</dbReference>
<dbReference type="GO" id="GO:0031453">
    <property type="term" value="P:positive regulation of heterochromatin formation"/>
    <property type="evidence" value="ECO:0007669"/>
    <property type="project" value="EnsemblMetazoa"/>
</dbReference>
<dbReference type="eggNOG" id="KOG1622">
    <property type="taxonomic scope" value="Eukaryota"/>
</dbReference>
<dbReference type="Gene3D" id="3.40.50.620">
    <property type="entry name" value="HUPs"/>
    <property type="match status" value="1"/>
</dbReference>
<dbReference type="HOGENOM" id="CLU_014340_0_2_1"/>
<evidence type="ECO:0000256" key="6">
    <source>
        <dbReference type="ARBA" id="ARBA00022749"/>
    </source>
</evidence>
<keyword evidence="5 11" id="KW-0547">Nucleotide-binding</keyword>
<dbReference type="Gene3D" id="3.30.300.10">
    <property type="match status" value="2"/>
</dbReference>
<evidence type="ECO:0000256" key="8">
    <source>
        <dbReference type="ARBA" id="ARBA00022840"/>
    </source>
</evidence>
<dbReference type="STRING" id="7217.B3MN71"/>
<keyword evidence="14" id="KW-1185">Reference proteome</keyword>
<dbReference type="PROSITE" id="PS51553">
    <property type="entry name" value="GMPS_ATP_PPASE"/>
    <property type="match status" value="1"/>
</dbReference>
<dbReference type="CDD" id="cd01997">
    <property type="entry name" value="GMP_synthase_C"/>
    <property type="match status" value="1"/>
</dbReference>
<dbReference type="GO" id="GO:0035800">
    <property type="term" value="F:deubiquitinase activator activity"/>
    <property type="evidence" value="ECO:0007669"/>
    <property type="project" value="EnsemblMetazoa"/>
</dbReference>
<dbReference type="SUPFAM" id="SSF54810">
    <property type="entry name" value="GMP synthetase C-terminal dimerisation domain"/>
    <property type="match status" value="2"/>
</dbReference>
<evidence type="ECO:0000259" key="12">
    <source>
        <dbReference type="PROSITE" id="PS51553"/>
    </source>
</evidence>
<protein>
    <recommendedName>
        <fullName evidence="3">GMP synthase (glutamine-hydrolyzing)</fullName>
        <ecNumber evidence="3">6.3.5.2</ecNumber>
    </recommendedName>
    <alternativeName>
        <fullName evidence="10">Glutamine amidotransferase</fullName>
    </alternativeName>
</protein>
<feature type="domain" description="GMPS ATP-PPase" evidence="12">
    <location>
        <begin position="226"/>
        <end position="441"/>
    </location>
</feature>
<dbReference type="Pfam" id="PF00117">
    <property type="entry name" value="GATase"/>
    <property type="match status" value="1"/>
</dbReference>
<reference evidence="13 14" key="1">
    <citation type="journal article" date="2007" name="Nature">
        <title>Evolution of genes and genomes on the Drosophila phylogeny.</title>
        <authorList>
            <consortium name="Drosophila 12 Genomes Consortium"/>
            <person name="Clark A.G."/>
            <person name="Eisen M.B."/>
            <person name="Smith D.R."/>
            <person name="Bergman C.M."/>
            <person name="Oliver B."/>
            <person name="Markow T.A."/>
            <person name="Kaufman T.C."/>
            <person name="Kellis M."/>
            <person name="Gelbart W."/>
            <person name="Iyer V.N."/>
            <person name="Pollard D.A."/>
            <person name="Sackton T.B."/>
            <person name="Larracuente A.M."/>
            <person name="Singh N.D."/>
            <person name="Abad J.P."/>
            <person name="Abt D.N."/>
            <person name="Adryan B."/>
            <person name="Aguade M."/>
            <person name="Akashi H."/>
            <person name="Anderson W.W."/>
            <person name="Aquadro C.F."/>
            <person name="Ardell D.H."/>
            <person name="Arguello R."/>
            <person name="Artieri C.G."/>
            <person name="Barbash D.A."/>
            <person name="Barker D."/>
            <person name="Barsanti P."/>
            <person name="Batterham P."/>
            <person name="Batzoglou S."/>
            <person name="Begun D."/>
            <person name="Bhutkar A."/>
            <person name="Blanco E."/>
            <person name="Bosak S.A."/>
            <person name="Bradley R.K."/>
            <person name="Brand A.D."/>
            <person name="Brent M.R."/>
            <person name="Brooks A.N."/>
            <person name="Brown R.H."/>
            <person name="Butlin R.K."/>
            <person name="Caggese C."/>
            <person name="Calvi B.R."/>
            <person name="Bernardo de Carvalho A."/>
            <person name="Caspi A."/>
            <person name="Castrezana S."/>
            <person name="Celniker S.E."/>
            <person name="Chang J.L."/>
            <person name="Chapple C."/>
            <person name="Chatterji S."/>
            <person name="Chinwalla A."/>
            <person name="Civetta A."/>
            <person name="Clifton S.W."/>
            <person name="Comeron J.M."/>
            <person name="Costello J.C."/>
            <person name="Coyne J.A."/>
            <person name="Daub J."/>
            <person name="David R.G."/>
            <person name="Delcher A.L."/>
            <person name="Delehaunty K."/>
            <person name="Do C.B."/>
            <person name="Ebling H."/>
            <person name="Edwards K."/>
            <person name="Eickbush T."/>
            <person name="Evans J.D."/>
            <person name="Filipski A."/>
            <person name="Findeiss S."/>
            <person name="Freyhult E."/>
            <person name="Fulton L."/>
            <person name="Fulton R."/>
            <person name="Garcia A.C."/>
            <person name="Gardiner A."/>
            <person name="Garfield D.A."/>
            <person name="Garvin B.E."/>
            <person name="Gibson G."/>
            <person name="Gilbert D."/>
            <person name="Gnerre S."/>
            <person name="Godfrey J."/>
            <person name="Good R."/>
            <person name="Gotea V."/>
            <person name="Gravely B."/>
            <person name="Greenberg A.J."/>
            <person name="Griffiths-Jones S."/>
            <person name="Gross S."/>
            <person name="Guigo R."/>
            <person name="Gustafson E.A."/>
            <person name="Haerty W."/>
            <person name="Hahn M.W."/>
            <person name="Halligan D.L."/>
            <person name="Halpern A.L."/>
            <person name="Halter G.M."/>
            <person name="Han M.V."/>
            <person name="Heger A."/>
            <person name="Hillier L."/>
            <person name="Hinrichs A.S."/>
            <person name="Holmes I."/>
            <person name="Hoskins R.A."/>
            <person name="Hubisz M.J."/>
            <person name="Hultmark D."/>
            <person name="Huntley M.A."/>
            <person name="Jaffe D.B."/>
            <person name="Jagadeeshan S."/>
            <person name="Jeck W.R."/>
            <person name="Johnson J."/>
            <person name="Jones C.D."/>
            <person name="Jordan W.C."/>
            <person name="Karpen G.H."/>
            <person name="Kataoka E."/>
            <person name="Keightley P.D."/>
            <person name="Kheradpour P."/>
            <person name="Kirkness E.F."/>
            <person name="Koerich L.B."/>
            <person name="Kristiansen K."/>
            <person name="Kudrna D."/>
            <person name="Kulathinal R.J."/>
            <person name="Kumar S."/>
            <person name="Kwok R."/>
            <person name="Lander E."/>
            <person name="Langley C.H."/>
            <person name="Lapoint R."/>
            <person name="Lazzaro B.P."/>
            <person name="Lee S.J."/>
            <person name="Levesque L."/>
            <person name="Li R."/>
            <person name="Lin C.F."/>
            <person name="Lin M.F."/>
            <person name="Lindblad-Toh K."/>
            <person name="Llopart A."/>
            <person name="Long M."/>
            <person name="Low L."/>
            <person name="Lozovsky E."/>
            <person name="Lu J."/>
            <person name="Luo M."/>
            <person name="Machado C.A."/>
            <person name="Makalowski W."/>
            <person name="Marzo M."/>
            <person name="Matsuda M."/>
            <person name="Matzkin L."/>
            <person name="McAllister B."/>
            <person name="McBride C.S."/>
            <person name="McKernan B."/>
            <person name="McKernan K."/>
            <person name="Mendez-Lago M."/>
            <person name="Minx P."/>
            <person name="Mollenhauer M.U."/>
            <person name="Montooth K."/>
            <person name="Mount S.M."/>
            <person name="Mu X."/>
            <person name="Myers E."/>
            <person name="Negre B."/>
            <person name="Newfeld S."/>
            <person name="Nielsen R."/>
            <person name="Noor M.A."/>
            <person name="O'Grady P."/>
            <person name="Pachter L."/>
            <person name="Papaceit M."/>
            <person name="Parisi M.J."/>
            <person name="Parisi M."/>
            <person name="Parts L."/>
            <person name="Pedersen J.S."/>
            <person name="Pesole G."/>
            <person name="Phillippy A.M."/>
            <person name="Ponting C.P."/>
            <person name="Pop M."/>
            <person name="Porcelli D."/>
            <person name="Powell J.R."/>
            <person name="Prohaska S."/>
            <person name="Pruitt K."/>
            <person name="Puig M."/>
            <person name="Quesneville H."/>
            <person name="Ram K.R."/>
            <person name="Rand D."/>
            <person name="Rasmussen M.D."/>
            <person name="Reed L.K."/>
            <person name="Reenan R."/>
            <person name="Reily A."/>
            <person name="Remington K.A."/>
            <person name="Rieger T.T."/>
            <person name="Ritchie M.G."/>
            <person name="Robin C."/>
            <person name="Rogers Y.H."/>
            <person name="Rohde C."/>
            <person name="Rozas J."/>
            <person name="Rubenfield M.J."/>
            <person name="Ruiz A."/>
            <person name="Russo S."/>
            <person name="Salzberg S.L."/>
            <person name="Sanchez-Gracia A."/>
            <person name="Saranga D.J."/>
            <person name="Sato H."/>
            <person name="Schaeffer S.W."/>
            <person name="Schatz M.C."/>
            <person name="Schlenke T."/>
            <person name="Schwartz R."/>
            <person name="Segarra C."/>
            <person name="Singh R.S."/>
            <person name="Sirot L."/>
            <person name="Sirota M."/>
            <person name="Sisneros N.B."/>
            <person name="Smith C.D."/>
            <person name="Smith T.F."/>
            <person name="Spieth J."/>
            <person name="Stage D.E."/>
            <person name="Stark A."/>
            <person name="Stephan W."/>
            <person name="Strausberg R.L."/>
            <person name="Strempel S."/>
            <person name="Sturgill D."/>
            <person name="Sutton G."/>
            <person name="Sutton G.G."/>
            <person name="Tao W."/>
            <person name="Teichmann S."/>
            <person name="Tobari Y.N."/>
            <person name="Tomimura Y."/>
            <person name="Tsolas J.M."/>
            <person name="Valente V.L."/>
            <person name="Venter E."/>
            <person name="Venter J.C."/>
            <person name="Vicario S."/>
            <person name="Vieira F.G."/>
            <person name="Vilella A.J."/>
            <person name="Villasante A."/>
            <person name="Walenz B."/>
            <person name="Wang J."/>
            <person name="Wasserman M."/>
            <person name="Watts T."/>
            <person name="Wilson D."/>
            <person name="Wilson R.K."/>
            <person name="Wing R.A."/>
            <person name="Wolfner M.F."/>
            <person name="Wong A."/>
            <person name="Wong G.K."/>
            <person name="Wu C.I."/>
            <person name="Wu G."/>
            <person name="Yamamoto D."/>
            <person name="Yang H.P."/>
            <person name="Yang S.P."/>
            <person name="Yorke J.A."/>
            <person name="Yoshida K."/>
            <person name="Zdobnov E."/>
            <person name="Zhang P."/>
            <person name="Zhang Y."/>
            <person name="Zimin A.V."/>
            <person name="Baldwin J."/>
            <person name="Abdouelleil A."/>
            <person name="Abdulkadir J."/>
            <person name="Abebe A."/>
            <person name="Abera B."/>
            <person name="Abreu J."/>
            <person name="Acer S.C."/>
            <person name="Aftuck L."/>
            <person name="Alexander A."/>
            <person name="An P."/>
            <person name="Anderson E."/>
            <person name="Anderson S."/>
            <person name="Arachi H."/>
            <person name="Azer M."/>
            <person name="Bachantsang P."/>
            <person name="Barry A."/>
            <person name="Bayul T."/>
            <person name="Berlin A."/>
            <person name="Bessette D."/>
            <person name="Bloom T."/>
            <person name="Blye J."/>
            <person name="Boguslavskiy L."/>
            <person name="Bonnet C."/>
            <person name="Boukhgalter B."/>
            <person name="Bourzgui I."/>
            <person name="Brown A."/>
            <person name="Cahill P."/>
            <person name="Channer S."/>
            <person name="Cheshatsang Y."/>
            <person name="Chuda L."/>
            <person name="Citroen M."/>
            <person name="Collymore A."/>
            <person name="Cooke P."/>
            <person name="Costello M."/>
            <person name="D'Aco K."/>
            <person name="Daza R."/>
            <person name="De Haan G."/>
            <person name="DeGray S."/>
            <person name="DeMaso C."/>
            <person name="Dhargay N."/>
            <person name="Dooley K."/>
            <person name="Dooley E."/>
            <person name="Doricent M."/>
            <person name="Dorje P."/>
            <person name="Dorjee K."/>
            <person name="Dupes A."/>
            <person name="Elong R."/>
            <person name="Falk J."/>
            <person name="Farina A."/>
            <person name="Faro S."/>
            <person name="Ferguson D."/>
            <person name="Fisher S."/>
            <person name="Foley C.D."/>
            <person name="Franke A."/>
            <person name="Friedrich D."/>
            <person name="Gadbois L."/>
            <person name="Gearin G."/>
            <person name="Gearin C.R."/>
            <person name="Giannoukos G."/>
            <person name="Goode T."/>
            <person name="Graham J."/>
            <person name="Grandbois E."/>
            <person name="Grewal S."/>
            <person name="Gyaltsen K."/>
            <person name="Hafez N."/>
            <person name="Hagos B."/>
            <person name="Hall J."/>
            <person name="Henson C."/>
            <person name="Hollinger A."/>
            <person name="Honan T."/>
            <person name="Huard M.D."/>
            <person name="Hughes L."/>
            <person name="Hurhula B."/>
            <person name="Husby M.E."/>
            <person name="Kamat A."/>
            <person name="Kanga B."/>
            <person name="Kashin S."/>
            <person name="Khazanovich D."/>
            <person name="Kisner P."/>
            <person name="Lance K."/>
            <person name="Lara M."/>
            <person name="Lee W."/>
            <person name="Lennon N."/>
            <person name="Letendre F."/>
            <person name="LeVine R."/>
            <person name="Lipovsky A."/>
            <person name="Liu X."/>
            <person name="Liu J."/>
            <person name="Liu S."/>
            <person name="Lokyitsang T."/>
            <person name="Lokyitsang Y."/>
            <person name="Lubonja R."/>
            <person name="Lui A."/>
            <person name="MacDonald P."/>
            <person name="Magnisalis V."/>
            <person name="Maru K."/>
            <person name="Matthews C."/>
            <person name="McCusker W."/>
            <person name="McDonough S."/>
            <person name="Mehta T."/>
            <person name="Meldrim J."/>
            <person name="Meneus L."/>
            <person name="Mihai O."/>
            <person name="Mihalev A."/>
            <person name="Mihova T."/>
            <person name="Mittelman R."/>
            <person name="Mlenga V."/>
            <person name="Montmayeur A."/>
            <person name="Mulrain L."/>
            <person name="Navidi A."/>
            <person name="Naylor J."/>
            <person name="Negash T."/>
            <person name="Nguyen T."/>
            <person name="Nguyen N."/>
            <person name="Nicol R."/>
            <person name="Norbu C."/>
            <person name="Norbu N."/>
            <person name="Novod N."/>
            <person name="O'Neill B."/>
            <person name="Osman S."/>
            <person name="Markiewicz E."/>
            <person name="Oyono O.L."/>
            <person name="Patti C."/>
            <person name="Phunkhang P."/>
            <person name="Pierre F."/>
            <person name="Priest M."/>
            <person name="Raghuraman S."/>
            <person name="Rege F."/>
            <person name="Reyes R."/>
            <person name="Rise C."/>
            <person name="Rogov P."/>
            <person name="Ross K."/>
            <person name="Ryan E."/>
            <person name="Settipalli S."/>
            <person name="Shea T."/>
            <person name="Sherpa N."/>
            <person name="Shi L."/>
            <person name="Shih D."/>
            <person name="Sparrow T."/>
            <person name="Spaulding J."/>
            <person name="Stalker J."/>
            <person name="Stange-Thomann N."/>
            <person name="Stavropoulos S."/>
            <person name="Stone C."/>
            <person name="Strader C."/>
            <person name="Tesfaye S."/>
            <person name="Thomson T."/>
            <person name="Thoulutsang Y."/>
            <person name="Thoulutsang D."/>
            <person name="Topham K."/>
            <person name="Topping I."/>
            <person name="Tsamla T."/>
            <person name="Vassiliev H."/>
            <person name="Vo A."/>
            <person name="Wangchuk T."/>
            <person name="Wangdi T."/>
            <person name="Weiand M."/>
            <person name="Wilkinson J."/>
            <person name="Wilson A."/>
            <person name="Yadav S."/>
            <person name="Young G."/>
            <person name="Yu Q."/>
            <person name="Zembek L."/>
            <person name="Zhong D."/>
            <person name="Zimmer A."/>
            <person name="Zwirko Z."/>
            <person name="Jaffe D.B."/>
            <person name="Alvarez P."/>
            <person name="Brockman W."/>
            <person name="Butler J."/>
            <person name="Chin C."/>
            <person name="Gnerre S."/>
            <person name="Grabherr M."/>
            <person name="Kleber M."/>
            <person name="Mauceli E."/>
            <person name="MacCallum I."/>
        </authorList>
    </citation>
    <scope>NUCLEOTIDE SEQUENCE [LARGE SCALE GENOMIC DNA]</scope>
    <source>
        <strain evidence="14">Tucson 14024-0371.13</strain>
    </source>
</reference>
<dbReference type="PRINTS" id="PR00096">
    <property type="entry name" value="GATASE"/>
</dbReference>
<dbReference type="FunFam" id="3.30.300.10:FF:000013">
    <property type="entry name" value="GMP synthase (Glutamine-hydrolyzing)"/>
    <property type="match status" value="1"/>
</dbReference>
<proteinExistence type="predicted"/>
<organism evidence="13 14">
    <name type="scientific">Drosophila ananassae</name>
    <name type="common">Fruit fly</name>
    <dbReference type="NCBI Taxonomy" id="7217"/>
    <lineage>
        <taxon>Eukaryota</taxon>
        <taxon>Metazoa</taxon>
        <taxon>Ecdysozoa</taxon>
        <taxon>Arthropoda</taxon>
        <taxon>Hexapoda</taxon>
        <taxon>Insecta</taxon>
        <taxon>Pterygota</taxon>
        <taxon>Neoptera</taxon>
        <taxon>Endopterygota</taxon>
        <taxon>Diptera</taxon>
        <taxon>Brachycera</taxon>
        <taxon>Muscomorpha</taxon>
        <taxon>Ephydroidea</taxon>
        <taxon>Drosophilidae</taxon>
        <taxon>Drosophila</taxon>
        <taxon>Sophophora</taxon>
    </lineage>
</organism>
<dbReference type="InParanoid" id="B3MN71"/>
<dbReference type="SUPFAM" id="SSF52317">
    <property type="entry name" value="Class I glutamine amidotransferase-like"/>
    <property type="match status" value="1"/>
</dbReference>
<dbReference type="EC" id="6.3.5.2" evidence="3"/>
<dbReference type="OrthoDB" id="1724632at2759"/>
<feature type="binding site" evidence="11">
    <location>
        <begin position="253"/>
        <end position="259"/>
    </location>
    <ligand>
        <name>ATP</name>
        <dbReference type="ChEBI" id="CHEBI:30616"/>
    </ligand>
</feature>
<evidence type="ECO:0000256" key="3">
    <source>
        <dbReference type="ARBA" id="ARBA00012746"/>
    </source>
</evidence>
<dbReference type="FunFam" id="3.40.50.620:FF:000044">
    <property type="entry name" value="GMP synthase [glutamine-hydrolyzing]"/>
    <property type="match status" value="1"/>
</dbReference>
<dbReference type="GO" id="GO:0016787">
    <property type="term" value="F:hydrolase activity"/>
    <property type="evidence" value="ECO:0007669"/>
    <property type="project" value="UniProtKB-KW"/>
</dbReference>
<dbReference type="GO" id="GO:0032991">
    <property type="term" value="C:protein-containing complex"/>
    <property type="evidence" value="ECO:0007669"/>
    <property type="project" value="EnsemblMetazoa"/>
</dbReference>
<keyword evidence="8 11" id="KW-0067">ATP-binding</keyword>
<dbReference type="FunFam" id="3.30.300.10:FF:000014">
    <property type="entry name" value="Burgundy, isoform B"/>
    <property type="match status" value="1"/>
</dbReference>
<dbReference type="EMBL" id="CH902620">
    <property type="protein sequence ID" value="EDV31028.2"/>
    <property type="molecule type" value="Genomic_DNA"/>
</dbReference>
<evidence type="ECO:0000256" key="2">
    <source>
        <dbReference type="ARBA" id="ARBA00011738"/>
    </source>
</evidence>
<evidence type="ECO:0000256" key="5">
    <source>
        <dbReference type="ARBA" id="ARBA00022741"/>
    </source>
</evidence>
<evidence type="ECO:0000256" key="11">
    <source>
        <dbReference type="PROSITE-ProRule" id="PRU00886"/>
    </source>
</evidence>
<evidence type="ECO:0000313" key="14">
    <source>
        <dbReference type="Proteomes" id="UP000007801"/>
    </source>
</evidence>
<dbReference type="Gene3D" id="3.40.50.880">
    <property type="match status" value="1"/>
</dbReference>
<comment type="pathway">
    <text evidence="1">Purine metabolism; GMP biosynthesis; GMP from XMP (L-Gln route): step 1/1.</text>
</comment>
<dbReference type="InterPro" id="IPR001674">
    <property type="entry name" value="GMP_synth_C"/>
</dbReference>
<dbReference type="GO" id="GO:0005524">
    <property type="term" value="F:ATP binding"/>
    <property type="evidence" value="ECO:0007669"/>
    <property type="project" value="UniProtKB-UniRule"/>
</dbReference>
<evidence type="ECO:0000313" key="13">
    <source>
        <dbReference type="EMBL" id="EDV31028.2"/>
    </source>
</evidence>
<dbReference type="InterPro" id="IPR004739">
    <property type="entry name" value="GMP_synth_GATase"/>
</dbReference>
<dbReference type="FunCoup" id="B3MN71">
    <property type="interactions" value="2113"/>
</dbReference>
<dbReference type="GO" id="GO:0005700">
    <property type="term" value="C:polytene chromosome"/>
    <property type="evidence" value="ECO:0007669"/>
    <property type="project" value="EnsemblMetazoa"/>
</dbReference>
<evidence type="ECO:0000256" key="7">
    <source>
        <dbReference type="ARBA" id="ARBA00022755"/>
    </source>
</evidence>
<dbReference type="PROSITE" id="PS51273">
    <property type="entry name" value="GATASE_TYPE_1"/>
    <property type="match status" value="1"/>
</dbReference>
<dbReference type="SMR" id="B3MN71"/>
<accession>B3MN71</accession>
<evidence type="ECO:0000256" key="9">
    <source>
        <dbReference type="ARBA" id="ARBA00022962"/>
    </source>
</evidence>
<dbReference type="PANTHER" id="PTHR11922">
    <property type="entry name" value="GMP SYNTHASE-RELATED"/>
    <property type="match status" value="1"/>
</dbReference>
<dbReference type="InterPro" id="IPR025777">
    <property type="entry name" value="GMPS_ATP_PPase_dom"/>
</dbReference>
<dbReference type="GO" id="GO:0007411">
    <property type="term" value="P:axon guidance"/>
    <property type="evidence" value="ECO:0007669"/>
    <property type="project" value="EnsemblMetazoa"/>
</dbReference>
<dbReference type="PRINTS" id="PR00097">
    <property type="entry name" value="ANTSNTHASEII"/>
</dbReference>
<dbReference type="Proteomes" id="UP000007801">
    <property type="component" value="Unassembled WGS sequence"/>
</dbReference>
<dbReference type="UniPathway" id="UPA00189">
    <property type="reaction ID" value="UER00296"/>
</dbReference>
<keyword evidence="9" id="KW-0315">Glutamine amidotransferase</keyword>
<dbReference type="GO" id="GO:0045880">
    <property type="term" value="P:positive regulation of smoothened signaling pathway"/>
    <property type="evidence" value="ECO:0007669"/>
    <property type="project" value="EnsemblMetazoa"/>
</dbReference>
<dbReference type="PANTHER" id="PTHR11922:SF2">
    <property type="entry name" value="GMP SYNTHASE [GLUTAMINE-HYDROLYZING]"/>
    <property type="match status" value="1"/>
</dbReference>
<dbReference type="InterPro" id="IPR029062">
    <property type="entry name" value="Class_I_gatase-like"/>
</dbReference>
<keyword evidence="4 13" id="KW-0436">Ligase</keyword>
<gene>
    <name evidence="13" type="primary">Dana\GF15152</name>
    <name evidence="13" type="synonym">dana_GLEANR_15918</name>
    <name evidence="13" type="ORF">GF15152</name>
</gene>
<dbReference type="InterPro" id="IPR022310">
    <property type="entry name" value="NAD/GMP_synthase"/>
</dbReference>
<evidence type="ECO:0000256" key="4">
    <source>
        <dbReference type="ARBA" id="ARBA00022598"/>
    </source>
</evidence>
<dbReference type="AlphaFoldDB" id="B3MN71"/>
<dbReference type="Pfam" id="PF00958">
    <property type="entry name" value="GMP_synt_C"/>
    <property type="match status" value="1"/>
</dbReference>
<dbReference type="GO" id="GO:0003921">
    <property type="term" value="F:GMP synthase activity"/>
    <property type="evidence" value="ECO:0007669"/>
    <property type="project" value="InterPro"/>
</dbReference>
<dbReference type="NCBIfam" id="NF000848">
    <property type="entry name" value="PRK00074.1"/>
    <property type="match status" value="1"/>
</dbReference>
<evidence type="ECO:0000256" key="10">
    <source>
        <dbReference type="ARBA" id="ARBA00031356"/>
    </source>
</evidence>